<comment type="caution">
    <text evidence="12">The sequence shown here is derived from an EMBL/GenBank/DDBJ whole genome shotgun (WGS) entry which is preliminary data.</text>
</comment>
<keyword evidence="4 9" id="KW-0489">Methyltransferase</keyword>
<dbReference type="SUPFAM" id="SSF53155">
    <property type="entry name" value="Methylated DNA-protein cysteine methyltransferase domain"/>
    <property type="match status" value="1"/>
</dbReference>
<dbReference type="Proteomes" id="UP000266260">
    <property type="component" value="Unassembled WGS sequence"/>
</dbReference>
<evidence type="ECO:0000256" key="1">
    <source>
        <dbReference type="ARBA" id="ARBA00001286"/>
    </source>
</evidence>
<evidence type="ECO:0000256" key="5">
    <source>
        <dbReference type="ARBA" id="ARBA00022679"/>
    </source>
</evidence>
<evidence type="ECO:0000256" key="6">
    <source>
        <dbReference type="ARBA" id="ARBA00022763"/>
    </source>
</evidence>
<evidence type="ECO:0000256" key="4">
    <source>
        <dbReference type="ARBA" id="ARBA00022603"/>
    </source>
</evidence>
<keyword evidence="6 9" id="KW-0227">DNA damage</keyword>
<dbReference type="GO" id="GO:0006307">
    <property type="term" value="P:DNA alkylation repair"/>
    <property type="evidence" value="ECO:0007669"/>
    <property type="project" value="UniProtKB-UniRule"/>
</dbReference>
<dbReference type="Gene3D" id="1.10.10.10">
    <property type="entry name" value="Winged helix-like DNA-binding domain superfamily/Winged helix DNA-binding domain"/>
    <property type="match status" value="1"/>
</dbReference>
<dbReference type="Pfam" id="PF01035">
    <property type="entry name" value="DNA_binding_1"/>
    <property type="match status" value="1"/>
</dbReference>
<dbReference type="GO" id="GO:0003908">
    <property type="term" value="F:methylated-DNA-[protein]-cysteine S-methyltransferase activity"/>
    <property type="evidence" value="ECO:0007669"/>
    <property type="project" value="UniProtKB-UniRule"/>
</dbReference>
<dbReference type="PROSITE" id="PS00374">
    <property type="entry name" value="MGMT"/>
    <property type="match status" value="1"/>
</dbReference>
<evidence type="ECO:0000256" key="8">
    <source>
        <dbReference type="ARBA" id="ARBA00049348"/>
    </source>
</evidence>
<keyword evidence="3 9" id="KW-0963">Cytoplasm</keyword>
<comment type="miscellaneous">
    <text evidence="9">This enzyme catalyzes only one turnover and therefore is not strictly catalytic. According to one definition, an enzyme is a biocatalyst that acts repeatedly and over many reaction cycles.</text>
</comment>
<dbReference type="AlphaFoldDB" id="A0A398D5I4"/>
<gene>
    <name evidence="12" type="ORF">SMC6_05705</name>
</gene>
<dbReference type="InterPro" id="IPR036388">
    <property type="entry name" value="WH-like_DNA-bd_sf"/>
</dbReference>
<evidence type="ECO:0000259" key="11">
    <source>
        <dbReference type="Pfam" id="PF02870"/>
    </source>
</evidence>
<evidence type="ECO:0000259" key="10">
    <source>
        <dbReference type="Pfam" id="PF01035"/>
    </source>
</evidence>
<reference evidence="12 13" key="1">
    <citation type="submission" date="2018-09" db="EMBL/GenBank/DDBJ databases">
        <title>Discovery and Ecogenomic Context for Candidatus Cryosericales, a Global Caldiserica Order Active in Thawing Permafrost.</title>
        <authorList>
            <person name="Martinez M.A."/>
            <person name="Woodcroft B.J."/>
            <person name="Ignacio Espinoza J.C."/>
            <person name="Zayed A."/>
            <person name="Singleton C.M."/>
            <person name="Boyd J."/>
            <person name="Li Y.-F."/>
            <person name="Purvine S."/>
            <person name="Maughan H."/>
            <person name="Hodgkins S.B."/>
            <person name="Anderson D."/>
            <person name="Sederholm M."/>
            <person name="Temperton B."/>
            <person name="Saleska S.R."/>
            <person name="Tyson G.W."/>
            <person name="Rich V.I."/>
        </authorList>
    </citation>
    <scope>NUCLEOTIDE SEQUENCE [LARGE SCALE GENOMIC DNA]</scope>
    <source>
        <strain evidence="12 13">SMC6</strain>
    </source>
</reference>
<dbReference type="FunFam" id="1.10.10.10:FF:000214">
    <property type="entry name" value="Methylated-DNA--protein-cysteine methyltransferase"/>
    <property type="match status" value="1"/>
</dbReference>
<evidence type="ECO:0000256" key="3">
    <source>
        <dbReference type="ARBA" id="ARBA00022490"/>
    </source>
</evidence>
<dbReference type="InterPro" id="IPR001497">
    <property type="entry name" value="MethylDNA_cys_MeTrfase_AS"/>
</dbReference>
<keyword evidence="13" id="KW-1185">Reference proteome</keyword>
<dbReference type="InterPro" id="IPR008332">
    <property type="entry name" value="MethylG_MeTrfase_N"/>
</dbReference>
<keyword evidence="7 9" id="KW-0234">DNA repair</keyword>
<dbReference type="NCBIfam" id="TIGR00589">
    <property type="entry name" value="ogt"/>
    <property type="match status" value="1"/>
</dbReference>
<feature type="active site" description="Nucleophile; methyl group acceptor" evidence="9">
    <location>
        <position position="125"/>
    </location>
</feature>
<dbReference type="Pfam" id="PF02870">
    <property type="entry name" value="Methyltransf_1N"/>
    <property type="match status" value="1"/>
</dbReference>
<feature type="domain" description="Methylguanine DNA methyltransferase ribonuclease-like" evidence="11">
    <location>
        <begin position="8"/>
        <end position="68"/>
    </location>
</feature>
<protein>
    <recommendedName>
        <fullName evidence="9">Methylated-DNA--protein-cysteine methyltransferase</fullName>
        <ecNumber evidence="9">2.1.1.63</ecNumber>
    </recommendedName>
    <alternativeName>
        <fullName evidence="9">6-O-methylguanine-DNA methyltransferase</fullName>
        <shortName evidence="9">MGMT</shortName>
    </alternativeName>
    <alternativeName>
        <fullName evidence="9">O-6-methylguanine-DNA-alkyltransferase</fullName>
    </alternativeName>
</protein>
<dbReference type="GO" id="GO:0005737">
    <property type="term" value="C:cytoplasm"/>
    <property type="evidence" value="ECO:0007669"/>
    <property type="project" value="UniProtKB-SubCell"/>
</dbReference>
<feature type="domain" description="Methylated-DNA-[protein]-cysteine S-methyltransferase DNA binding" evidence="10">
    <location>
        <begin position="74"/>
        <end position="153"/>
    </location>
</feature>
<dbReference type="Gene3D" id="3.30.160.70">
    <property type="entry name" value="Methylated DNA-protein cysteine methyltransferase domain"/>
    <property type="match status" value="1"/>
</dbReference>
<dbReference type="EMBL" id="QXIT01000093">
    <property type="protein sequence ID" value="RIE07698.1"/>
    <property type="molecule type" value="Genomic_DNA"/>
</dbReference>
<comment type="similarity">
    <text evidence="2 9">Belongs to the MGMT family.</text>
</comment>
<dbReference type="RefSeq" id="WP_119175661.1">
    <property type="nucleotide sequence ID" value="NZ_QXIT01000093.1"/>
</dbReference>
<dbReference type="SUPFAM" id="SSF46767">
    <property type="entry name" value="Methylated DNA-protein cysteine methyltransferase, C-terminal domain"/>
    <property type="match status" value="1"/>
</dbReference>
<evidence type="ECO:0000313" key="12">
    <source>
        <dbReference type="EMBL" id="RIE07698.1"/>
    </source>
</evidence>
<dbReference type="InterPro" id="IPR023546">
    <property type="entry name" value="MGMT"/>
</dbReference>
<dbReference type="GO" id="GO:0032259">
    <property type="term" value="P:methylation"/>
    <property type="evidence" value="ECO:0007669"/>
    <property type="project" value="UniProtKB-KW"/>
</dbReference>
<dbReference type="CDD" id="cd06445">
    <property type="entry name" value="ATase"/>
    <property type="match status" value="1"/>
</dbReference>
<evidence type="ECO:0000256" key="7">
    <source>
        <dbReference type="ARBA" id="ARBA00023204"/>
    </source>
</evidence>
<keyword evidence="5 9" id="KW-0808">Transferase</keyword>
<comment type="function">
    <text evidence="9">Involved in the cellular defense against the biological effects of O6-methylguanine (O6-MeG) and O4-methylthymine (O4-MeT) in DNA. Repairs the methylated nucleobase in DNA by stoichiometrically transferring the methyl group to a cysteine residue in the enzyme. This is a suicide reaction: the enzyme is irreversibly inactivated.</text>
</comment>
<comment type="catalytic activity">
    <reaction evidence="1 9">
        <text>a 4-O-methyl-thymidine in DNA + L-cysteinyl-[protein] = a thymidine in DNA + S-methyl-L-cysteinyl-[protein]</text>
        <dbReference type="Rhea" id="RHEA:53428"/>
        <dbReference type="Rhea" id="RHEA-COMP:10131"/>
        <dbReference type="Rhea" id="RHEA-COMP:10132"/>
        <dbReference type="Rhea" id="RHEA-COMP:13555"/>
        <dbReference type="Rhea" id="RHEA-COMP:13556"/>
        <dbReference type="ChEBI" id="CHEBI:29950"/>
        <dbReference type="ChEBI" id="CHEBI:82612"/>
        <dbReference type="ChEBI" id="CHEBI:137386"/>
        <dbReference type="ChEBI" id="CHEBI:137387"/>
        <dbReference type="EC" id="2.1.1.63"/>
    </reaction>
</comment>
<organism evidence="12 13">
    <name type="scientific">Candidatus Cryosericum odellii</name>
    <dbReference type="NCBI Taxonomy" id="2290917"/>
    <lineage>
        <taxon>Bacteria</taxon>
        <taxon>Pseudomonadati</taxon>
        <taxon>Caldisericota/Cryosericota group</taxon>
        <taxon>Candidatus Cryosericota</taxon>
        <taxon>Candidatus Cryosericia</taxon>
        <taxon>Candidatus Cryosericales</taxon>
        <taxon>Candidatus Cryosericaceae</taxon>
        <taxon>Candidatus Cryosericum</taxon>
    </lineage>
</organism>
<dbReference type="PANTHER" id="PTHR10815:SF13">
    <property type="entry name" value="METHYLATED-DNA--PROTEIN-CYSTEINE METHYLTRANSFERASE"/>
    <property type="match status" value="1"/>
</dbReference>
<dbReference type="InterPro" id="IPR014048">
    <property type="entry name" value="MethylDNA_cys_MeTrfase_DNA-bd"/>
</dbReference>
<comment type="subcellular location">
    <subcellularLocation>
        <location evidence="9">Cytoplasm</location>
    </subcellularLocation>
</comment>
<evidence type="ECO:0000256" key="9">
    <source>
        <dbReference type="HAMAP-Rule" id="MF_00772"/>
    </source>
</evidence>
<dbReference type="PANTHER" id="PTHR10815">
    <property type="entry name" value="METHYLATED-DNA--PROTEIN-CYSTEINE METHYLTRANSFERASE"/>
    <property type="match status" value="1"/>
</dbReference>
<comment type="catalytic activity">
    <reaction evidence="8 9">
        <text>a 6-O-methyl-2'-deoxyguanosine in DNA + L-cysteinyl-[protein] = S-methyl-L-cysteinyl-[protein] + a 2'-deoxyguanosine in DNA</text>
        <dbReference type="Rhea" id="RHEA:24000"/>
        <dbReference type="Rhea" id="RHEA-COMP:10131"/>
        <dbReference type="Rhea" id="RHEA-COMP:10132"/>
        <dbReference type="Rhea" id="RHEA-COMP:11367"/>
        <dbReference type="Rhea" id="RHEA-COMP:11368"/>
        <dbReference type="ChEBI" id="CHEBI:29950"/>
        <dbReference type="ChEBI" id="CHEBI:82612"/>
        <dbReference type="ChEBI" id="CHEBI:85445"/>
        <dbReference type="ChEBI" id="CHEBI:85448"/>
        <dbReference type="EC" id="2.1.1.63"/>
    </reaction>
</comment>
<evidence type="ECO:0000256" key="2">
    <source>
        <dbReference type="ARBA" id="ARBA00008711"/>
    </source>
</evidence>
<accession>A0A398D5I4</accession>
<proteinExistence type="inferred from homology"/>
<dbReference type="InterPro" id="IPR036631">
    <property type="entry name" value="MGMT_N_sf"/>
</dbReference>
<dbReference type="EC" id="2.1.1.63" evidence="9"/>
<dbReference type="HAMAP" id="MF_00772">
    <property type="entry name" value="OGT"/>
    <property type="match status" value="1"/>
</dbReference>
<name>A0A398D5I4_9BACT</name>
<sequence length="160" mass="17369">MMEQLDKGYLFTDIGALEVTGTEHGIVSVTFVENVDTGAACVTSVVQQCIAELSQYFGGKRTTFSVLLSAGGTEFRRLVWQALREIPFGQTKSYRDVAMAIDRPKSAHAVGGAVGHNPVSIIVPCHRVIGSDGSLTGYAFGLDRKQWLLEHERRVLAARG</sequence>
<dbReference type="InterPro" id="IPR036217">
    <property type="entry name" value="MethylDNA_cys_MeTrfase_DNAb"/>
</dbReference>
<evidence type="ECO:0000313" key="13">
    <source>
        <dbReference type="Proteomes" id="UP000266260"/>
    </source>
</evidence>